<dbReference type="CDD" id="cd00156">
    <property type="entry name" value="REC"/>
    <property type="match status" value="1"/>
</dbReference>
<dbReference type="SUPFAM" id="SSF52172">
    <property type="entry name" value="CheY-like"/>
    <property type="match status" value="1"/>
</dbReference>
<dbReference type="InterPro" id="IPR050595">
    <property type="entry name" value="Bact_response_regulator"/>
</dbReference>
<name>A0A1Y2K313_9PROT</name>
<dbReference type="AlphaFoldDB" id="A0A1Y2K313"/>
<dbReference type="CDD" id="cd00130">
    <property type="entry name" value="PAS"/>
    <property type="match status" value="1"/>
</dbReference>
<gene>
    <name evidence="5" type="ORF">MAIT1_02521</name>
</gene>
<dbReference type="EMBL" id="LVJN01000020">
    <property type="protein sequence ID" value="OSM02383.1"/>
    <property type="molecule type" value="Genomic_DNA"/>
</dbReference>
<keyword evidence="5" id="KW-0808">Transferase</keyword>
<dbReference type="Proteomes" id="UP000194003">
    <property type="component" value="Unassembled WGS sequence"/>
</dbReference>
<dbReference type="InterPro" id="IPR035965">
    <property type="entry name" value="PAS-like_dom_sf"/>
</dbReference>
<dbReference type="GO" id="GO:0000160">
    <property type="term" value="P:phosphorelay signal transduction system"/>
    <property type="evidence" value="ECO:0007669"/>
    <property type="project" value="InterPro"/>
</dbReference>
<dbReference type="Pfam" id="PF00072">
    <property type="entry name" value="Response_reg"/>
    <property type="match status" value="1"/>
</dbReference>
<dbReference type="PANTHER" id="PTHR44591">
    <property type="entry name" value="STRESS RESPONSE REGULATOR PROTEIN 1"/>
    <property type="match status" value="1"/>
</dbReference>
<evidence type="ECO:0000313" key="6">
    <source>
        <dbReference type="Proteomes" id="UP000194003"/>
    </source>
</evidence>
<accession>A0A1Y2K313</accession>
<feature type="modified residue" description="4-aspartylphosphate" evidence="2">
    <location>
        <position position="60"/>
    </location>
</feature>
<keyword evidence="1 2" id="KW-0597">Phosphoprotein</keyword>
<dbReference type="OrthoDB" id="9786101at2"/>
<dbReference type="Gene3D" id="3.30.450.20">
    <property type="entry name" value="PAS domain"/>
    <property type="match status" value="1"/>
</dbReference>
<evidence type="ECO:0000259" key="4">
    <source>
        <dbReference type="PROSITE" id="PS50112"/>
    </source>
</evidence>
<feature type="domain" description="PAS" evidence="4">
    <location>
        <begin position="138"/>
        <end position="182"/>
    </location>
</feature>
<dbReference type="GO" id="GO:0016301">
    <property type="term" value="F:kinase activity"/>
    <property type="evidence" value="ECO:0007669"/>
    <property type="project" value="UniProtKB-KW"/>
</dbReference>
<dbReference type="InterPro" id="IPR001789">
    <property type="entry name" value="Sig_transdc_resp-reg_receiver"/>
</dbReference>
<dbReference type="SMART" id="SM00091">
    <property type="entry name" value="PAS"/>
    <property type="match status" value="1"/>
</dbReference>
<keyword evidence="6" id="KW-1185">Reference proteome</keyword>
<comment type="caution">
    <text evidence="5">The sequence shown here is derived from an EMBL/GenBank/DDBJ whole genome shotgun (WGS) entry which is preliminary data.</text>
</comment>
<dbReference type="STRING" id="1434232.MAIT1_02521"/>
<organism evidence="5 6">
    <name type="scientific">Magnetofaba australis IT-1</name>
    <dbReference type="NCBI Taxonomy" id="1434232"/>
    <lineage>
        <taxon>Bacteria</taxon>
        <taxon>Pseudomonadati</taxon>
        <taxon>Pseudomonadota</taxon>
        <taxon>Magnetococcia</taxon>
        <taxon>Magnetococcales</taxon>
        <taxon>Magnetococcaceae</taxon>
        <taxon>Magnetofaba</taxon>
    </lineage>
</organism>
<protein>
    <submittedName>
        <fullName evidence="5">Putative multisensor signal transduction histidine kinase</fullName>
    </submittedName>
</protein>
<reference evidence="5 6" key="1">
    <citation type="journal article" date="2016" name="BMC Genomics">
        <title>Combined genomic and structural analyses of a cultured magnetotactic bacterium reveals its niche adaptation to a dynamic environment.</title>
        <authorList>
            <person name="Araujo A.C."/>
            <person name="Morillo V."/>
            <person name="Cypriano J."/>
            <person name="Teixeira L.C."/>
            <person name="Leao P."/>
            <person name="Lyra S."/>
            <person name="Almeida L.G."/>
            <person name="Bazylinski D.A."/>
            <person name="Vasconcellos A.T."/>
            <person name="Abreu F."/>
            <person name="Lins U."/>
        </authorList>
    </citation>
    <scope>NUCLEOTIDE SEQUENCE [LARGE SCALE GENOMIC DNA]</scope>
    <source>
        <strain evidence="5 6">IT-1</strain>
    </source>
</reference>
<dbReference type="InterPro" id="IPR011006">
    <property type="entry name" value="CheY-like_superfamily"/>
</dbReference>
<evidence type="ECO:0000256" key="1">
    <source>
        <dbReference type="ARBA" id="ARBA00022553"/>
    </source>
</evidence>
<feature type="domain" description="Response regulatory" evidence="3">
    <location>
        <begin position="12"/>
        <end position="126"/>
    </location>
</feature>
<proteinExistence type="predicted"/>
<dbReference type="RefSeq" id="WP_158089599.1">
    <property type="nucleotide sequence ID" value="NZ_LVJN01000020.1"/>
</dbReference>
<dbReference type="Pfam" id="PF00989">
    <property type="entry name" value="PAS"/>
    <property type="match status" value="1"/>
</dbReference>
<dbReference type="InterPro" id="IPR000014">
    <property type="entry name" value="PAS"/>
</dbReference>
<dbReference type="InterPro" id="IPR013767">
    <property type="entry name" value="PAS_fold"/>
</dbReference>
<dbReference type="SMART" id="SM00448">
    <property type="entry name" value="REC"/>
    <property type="match status" value="1"/>
</dbReference>
<sequence>MNSDTKPNNKPTVLIVDDEEATFQIIKAALGGDYAFEYADNGKRGLDKILNAKPDLVLLDLEMPVMNGYEVLGSLDLTVAHDFDVIVLTSDNHLSVIERCYKLGVNLFMRKPANIFEIRGVVQRTIASRQYKRSLVLEKLYVKSLLDSSESAIIGLSQDLKITLANPAALSMLEYDMEEIVNIELRDLFADQIEANMAEVFANAGRLFSKGPPGRAKAETRLP</sequence>
<dbReference type="Gene3D" id="3.40.50.2300">
    <property type="match status" value="1"/>
</dbReference>
<dbReference type="PANTHER" id="PTHR44591:SF3">
    <property type="entry name" value="RESPONSE REGULATORY DOMAIN-CONTAINING PROTEIN"/>
    <property type="match status" value="1"/>
</dbReference>
<evidence type="ECO:0000256" key="2">
    <source>
        <dbReference type="PROSITE-ProRule" id="PRU00169"/>
    </source>
</evidence>
<evidence type="ECO:0000313" key="5">
    <source>
        <dbReference type="EMBL" id="OSM02383.1"/>
    </source>
</evidence>
<dbReference type="PROSITE" id="PS50112">
    <property type="entry name" value="PAS"/>
    <property type="match status" value="1"/>
</dbReference>
<dbReference type="SUPFAM" id="SSF55785">
    <property type="entry name" value="PYP-like sensor domain (PAS domain)"/>
    <property type="match status" value="1"/>
</dbReference>
<dbReference type="PROSITE" id="PS50110">
    <property type="entry name" value="RESPONSE_REGULATORY"/>
    <property type="match status" value="1"/>
</dbReference>
<dbReference type="GO" id="GO:0006355">
    <property type="term" value="P:regulation of DNA-templated transcription"/>
    <property type="evidence" value="ECO:0007669"/>
    <property type="project" value="InterPro"/>
</dbReference>
<keyword evidence="5" id="KW-0418">Kinase</keyword>
<evidence type="ECO:0000259" key="3">
    <source>
        <dbReference type="PROSITE" id="PS50110"/>
    </source>
</evidence>